<evidence type="ECO:0000256" key="3">
    <source>
        <dbReference type="SAM" id="MobiDB-lite"/>
    </source>
</evidence>
<keyword evidence="6" id="KW-1185">Reference proteome</keyword>
<feature type="chain" id="PRO_5043618052" evidence="4">
    <location>
        <begin position="20"/>
        <end position="110"/>
    </location>
</feature>
<evidence type="ECO:0000313" key="6">
    <source>
        <dbReference type="Proteomes" id="UP001497482"/>
    </source>
</evidence>
<keyword evidence="4" id="KW-0732">Signal</keyword>
<reference evidence="5 6" key="1">
    <citation type="submission" date="2024-04" db="EMBL/GenBank/DDBJ databases">
        <authorList>
            <person name="Waldvogel A.-M."/>
            <person name="Schoenle A."/>
        </authorList>
    </citation>
    <scope>NUCLEOTIDE SEQUENCE [LARGE SCALE GENOMIC DNA]</scope>
</reference>
<feature type="compositionally biased region" description="Low complexity" evidence="3">
    <location>
        <begin position="67"/>
        <end position="77"/>
    </location>
</feature>
<dbReference type="AlphaFoldDB" id="A0AAV2LBD6"/>
<evidence type="ECO:0000313" key="5">
    <source>
        <dbReference type="EMBL" id="CAL1597724.1"/>
    </source>
</evidence>
<proteinExistence type="inferred from homology"/>
<evidence type="ECO:0000256" key="4">
    <source>
        <dbReference type="SAM" id="SignalP"/>
    </source>
</evidence>
<keyword evidence="2" id="KW-0175">Coiled coil</keyword>
<protein>
    <submittedName>
        <fullName evidence="5">Uncharacterized protein</fullName>
    </submittedName>
</protein>
<feature type="region of interest" description="Disordered" evidence="3">
    <location>
        <begin position="31"/>
        <end position="110"/>
    </location>
</feature>
<evidence type="ECO:0000256" key="2">
    <source>
        <dbReference type="ARBA" id="ARBA00023054"/>
    </source>
</evidence>
<dbReference type="InterPro" id="IPR026179">
    <property type="entry name" value="Slain"/>
</dbReference>
<gene>
    <name evidence="5" type="ORF">KC01_LOCUS26211</name>
</gene>
<feature type="compositionally biased region" description="Pro residues" evidence="3">
    <location>
        <begin position="45"/>
        <end position="66"/>
    </location>
</feature>
<name>A0AAV2LBD6_KNICA</name>
<organism evidence="5 6">
    <name type="scientific">Knipowitschia caucasica</name>
    <name type="common">Caucasian dwarf goby</name>
    <name type="synonym">Pomatoschistus caucasicus</name>
    <dbReference type="NCBI Taxonomy" id="637954"/>
    <lineage>
        <taxon>Eukaryota</taxon>
        <taxon>Metazoa</taxon>
        <taxon>Chordata</taxon>
        <taxon>Craniata</taxon>
        <taxon>Vertebrata</taxon>
        <taxon>Euteleostomi</taxon>
        <taxon>Actinopterygii</taxon>
        <taxon>Neopterygii</taxon>
        <taxon>Teleostei</taxon>
        <taxon>Neoteleostei</taxon>
        <taxon>Acanthomorphata</taxon>
        <taxon>Gobiaria</taxon>
        <taxon>Gobiiformes</taxon>
        <taxon>Gobioidei</taxon>
        <taxon>Gobiidae</taxon>
        <taxon>Gobiinae</taxon>
        <taxon>Knipowitschia</taxon>
    </lineage>
</organism>
<dbReference type="EMBL" id="OZ035844">
    <property type="protein sequence ID" value="CAL1597724.1"/>
    <property type="molecule type" value="Genomic_DNA"/>
</dbReference>
<feature type="signal peptide" evidence="4">
    <location>
        <begin position="1"/>
        <end position="19"/>
    </location>
</feature>
<dbReference type="Proteomes" id="UP001497482">
    <property type="component" value="Chromosome 22"/>
</dbReference>
<accession>A0AAV2LBD6</accession>
<dbReference type="Pfam" id="PF15301">
    <property type="entry name" value="SLAIN"/>
    <property type="match status" value="1"/>
</dbReference>
<sequence length="110" mass="11259">MNSAVFLTLSLASAPLRSGVGFGAPRPAAKATAYVSPTIKSPSYRPSPPSTPPHSPGASGLPPPRSALPRPASFSSRGKLGQSPRSFLTPPKSLSTLNALGDAGWRDGCY</sequence>
<evidence type="ECO:0000256" key="1">
    <source>
        <dbReference type="ARBA" id="ARBA00006652"/>
    </source>
</evidence>
<comment type="similarity">
    <text evidence="1">Belongs to the SLAIN motif-containing family.</text>
</comment>